<protein>
    <recommendedName>
        <fullName evidence="3">6-bladed beta-propeller</fullName>
    </recommendedName>
</protein>
<dbReference type="PATRIC" id="fig|329854.7.peg.4909"/>
<dbReference type="Proteomes" id="UP000070319">
    <property type="component" value="Unassembled WGS sequence"/>
</dbReference>
<dbReference type="AlphaFoldDB" id="A0A139KSS9"/>
<comment type="caution">
    <text evidence="1">The sequence shown here is derived from an EMBL/GenBank/DDBJ whole genome shotgun (WGS) entry which is preliminary data.</text>
</comment>
<name>A0A139KSS9_9BACE</name>
<evidence type="ECO:0000313" key="1">
    <source>
        <dbReference type="EMBL" id="KXT42252.1"/>
    </source>
</evidence>
<organism evidence="1">
    <name type="scientific">Bacteroides intestinalis</name>
    <dbReference type="NCBI Taxonomy" id="329854"/>
    <lineage>
        <taxon>Bacteria</taxon>
        <taxon>Pseudomonadati</taxon>
        <taxon>Bacteroidota</taxon>
        <taxon>Bacteroidia</taxon>
        <taxon>Bacteroidales</taxon>
        <taxon>Bacteroidaceae</taxon>
        <taxon>Bacteroides</taxon>
    </lineage>
</organism>
<sequence length="201" mass="22966">MKDKYTYLKGKSLVKWQFFDFNMGKGIKKIFTFMILLIGLSACTVRSTTEIYDTFDATSSLLGEKHDIPPIMLYPKNIFLKDSFLVVFNEKIDTCFQVFDKIGFGYKYAFGIKGEGPDDLILPASQLVANNHNETIVLDMNRFKKISFVNDQPTISNLEFSGAQPFYNGLIKLTDSLYICDSGLEEENEYAFIYPNGELKK</sequence>
<reference evidence="1 2" key="1">
    <citation type="submission" date="2016-02" db="EMBL/GenBank/DDBJ databases">
        <authorList>
            <person name="Wen L."/>
            <person name="He K."/>
            <person name="Yang H."/>
        </authorList>
    </citation>
    <scope>NUCLEOTIDE SEQUENCE [LARGE SCALE GENOMIC DNA]</scope>
    <source>
        <strain evidence="1 2">KLE1704</strain>
    </source>
</reference>
<evidence type="ECO:0008006" key="3">
    <source>
        <dbReference type="Google" id="ProtNLM"/>
    </source>
</evidence>
<dbReference type="RefSeq" id="WP_007211065.1">
    <property type="nucleotide sequence ID" value="NZ_KQ968737.1"/>
</dbReference>
<accession>A0A139KSS9</accession>
<gene>
    <name evidence="1" type="ORF">HMPREF2531_04838</name>
</gene>
<dbReference type="EMBL" id="LTDF01000167">
    <property type="protein sequence ID" value="KXT42252.1"/>
    <property type="molecule type" value="Genomic_DNA"/>
</dbReference>
<evidence type="ECO:0000313" key="2">
    <source>
        <dbReference type="Proteomes" id="UP000070319"/>
    </source>
</evidence>
<proteinExistence type="predicted"/>